<organism evidence="12 13">
    <name type="scientific">Lacrimispora defluvii</name>
    <dbReference type="NCBI Taxonomy" id="2719233"/>
    <lineage>
        <taxon>Bacteria</taxon>
        <taxon>Bacillati</taxon>
        <taxon>Bacillota</taxon>
        <taxon>Clostridia</taxon>
        <taxon>Lachnospirales</taxon>
        <taxon>Lachnospiraceae</taxon>
        <taxon>Lacrimispora</taxon>
    </lineage>
</organism>
<dbReference type="InterPro" id="IPR011006">
    <property type="entry name" value="CheY-like_superfamily"/>
</dbReference>
<evidence type="ECO:0000256" key="9">
    <source>
        <dbReference type="PROSITE-ProRule" id="PRU01091"/>
    </source>
</evidence>
<evidence type="ECO:0000313" key="12">
    <source>
        <dbReference type="EMBL" id="NNJ31767.1"/>
    </source>
</evidence>
<dbReference type="CDD" id="cd00383">
    <property type="entry name" value="trans_reg_C"/>
    <property type="match status" value="1"/>
</dbReference>
<dbReference type="SMART" id="SM00862">
    <property type="entry name" value="Trans_reg_C"/>
    <property type="match status" value="1"/>
</dbReference>
<protein>
    <recommendedName>
        <fullName evidence="1">Stage 0 sporulation protein A homolog</fullName>
    </recommendedName>
</protein>
<dbReference type="EMBL" id="JAAOXG010000039">
    <property type="protein sequence ID" value="NNJ31767.1"/>
    <property type="molecule type" value="Genomic_DNA"/>
</dbReference>
<dbReference type="SUPFAM" id="SSF46894">
    <property type="entry name" value="C-terminal effector domain of the bipartite response regulators"/>
    <property type="match status" value="1"/>
</dbReference>
<dbReference type="PANTHER" id="PTHR48111">
    <property type="entry name" value="REGULATOR OF RPOS"/>
    <property type="match status" value="1"/>
</dbReference>
<dbReference type="PROSITE" id="PS50110">
    <property type="entry name" value="RESPONSE_REGULATORY"/>
    <property type="match status" value="1"/>
</dbReference>
<feature type="modified residue" description="4-aspartylphosphate" evidence="8">
    <location>
        <position position="52"/>
    </location>
</feature>
<evidence type="ECO:0000256" key="2">
    <source>
        <dbReference type="ARBA" id="ARBA00022553"/>
    </source>
</evidence>
<keyword evidence="5 9" id="KW-0238">DNA-binding</keyword>
<comment type="function">
    <text evidence="7">May play the central regulatory role in sporulation. It may be an element of the effector pathway responsible for the activation of sporulation genes in response to nutritional stress. Spo0A may act in concert with spo0H (a sigma factor) to control the expression of some genes that are critical to the sporulation process.</text>
</comment>
<dbReference type="Pfam" id="PF00486">
    <property type="entry name" value="Trans_reg_C"/>
    <property type="match status" value="1"/>
</dbReference>
<evidence type="ECO:0000256" key="1">
    <source>
        <dbReference type="ARBA" id="ARBA00018672"/>
    </source>
</evidence>
<keyword evidence="4" id="KW-0805">Transcription regulation</keyword>
<keyword evidence="6" id="KW-0804">Transcription</keyword>
<dbReference type="RefSeq" id="WP_170822880.1">
    <property type="nucleotide sequence ID" value="NZ_JAAOXG010000039.1"/>
</dbReference>
<dbReference type="SUPFAM" id="SSF52172">
    <property type="entry name" value="CheY-like"/>
    <property type="match status" value="1"/>
</dbReference>
<comment type="caution">
    <text evidence="12">The sequence shown here is derived from an EMBL/GenBank/DDBJ whole genome shotgun (WGS) entry which is preliminary data.</text>
</comment>
<sequence>MMKILIVEDEKAIRDLIDMQLTLAGYDCQTAEDGVIGANLIEANSFDLILLDIMLPGVSGYELMDYIRPTKTPVIFITAKHEVSDRVKGLRLGADDYLVKPFDMVELLARVEAVLRRYHKAESVMEIEGVTIDFDAYRADKNGCKLELTAKEFGLLSLFVHNKNIALYRDMIYERVWESDFDGDSRTVDLHVQRLRKKLGWEHCLVTVFKVGYRLEVPK</sequence>
<dbReference type="SMART" id="SM00448">
    <property type="entry name" value="REC"/>
    <property type="match status" value="1"/>
</dbReference>
<evidence type="ECO:0000256" key="5">
    <source>
        <dbReference type="ARBA" id="ARBA00023125"/>
    </source>
</evidence>
<evidence type="ECO:0000256" key="7">
    <source>
        <dbReference type="ARBA" id="ARBA00024867"/>
    </source>
</evidence>
<evidence type="ECO:0000256" key="8">
    <source>
        <dbReference type="PROSITE-ProRule" id="PRU00169"/>
    </source>
</evidence>
<keyword evidence="13" id="KW-1185">Reference proteome</keyword>
<dbReference type="Gene3D" id="1.10.10.10">
    <property type="entry name" value="Winged helix-like DNA-binding domain superfamily/Winged helix DNA-binding domain"/>
    <property type="match status" value="1"/>
</dbReference>
<keyword evidence="3" id="KW-0902">Two-component regulatory system</keyword>
<evidence type="ECO:0000313" key="13">
    <source>
        <dbReference type="Proteomes" id="UP000539052"/>
    </source>
</evidence>
<dbReference type="Pfam" id="PF00072">
    <property type="entry name" value="Response_reg"/>
    <property type="match status" value="1"/>
</dbReference>
<evidence type="ECO:0000259" key="10">
    <source>
        <dbReference type="PROSITE" id="PS50110"/>
    </source>
</evidence>
<dbReference type="InterPro" id="IPR016032">
    <property type="entry name" value="Sig_transdc_resp-reg_C-effctor"/>
</dbReference>
<dbReference type="InterPro" id="IPR001789">
    <property type="entry name" value="Sig_transdc_resp-reg_receiver"/>
</dbReference>
<feature type="DNA-binding region" description="OmpR/PhoB-type" evidence="9">
    <location>
        <begin position="122"/>
        <end position="217"/>
    </location>
</feature>
<evidence type="ECO:0000256" key="6">
    <source>
        <dbReference type="ARBA" id="ARBA00023163"/>
    </source>
</evidence>
<name>A0ABX1VTM6_9FIRM</name>
<dbReference type="Gene3D" id="6.10.250.690">
    <property type="match status" value="1"/>
</dbReference>
<evidence type="ECO:0000259" key="11">
    <source>
        <dbReference type="PROSITE" id="PS51755"/>
    </source>
</evidence>
<evidence type="ECO:0000256" key="4">
    <source>
        <dbReference type="ARBA" id="ARBA00023015"/>
    </source>
</evidence>
<accession>A0ABX1VTM6</accession>
<dbReference type="Proteomes" id="UP000539052">
    <property type="component" value="Unassembled WGS sequence"/>
</dbReference>
<dbReference type="InterPro" id="IPR001867">
    <property type="entry name" value="OmpR/PhoB-type_DNA-bd"/>
</dbReference>
<feature type="domain" description="Response regulatory" evidence="10">
    <location>
        <begin position="3"/>
        <end position="115"/>
    </location>
</feature>
<evidence type="ECO:0000256" key="3">
    <source>
        <dbReference type="ARBA" id="ARBA00023012"/>
    </source>
</evidence>
<dbReference type="PROSITE" id="PS51755">
    <property type="entry name" value="OMPR_PHOB"/>
    <property type="match status" value="1"/>
</dbReference>
<gene>
    <name evidence="12" type="ORF">G9470_18485</name>
</gene>
<dbReference type="InterPro" id="IPR036388">
    <property type="entry name" value="WH-like_DNA-bd_sf"/>
</dbReference>
<dbReference type="Gene3D" id="3.40.50.2300">
    <property type="match status" value="1"/>
</dbReference>
<dbReference type="PANTHER" id="PTHR48111:SF21">
    <property type="entry name" value="DNA-BINDING DUAL MASTER TRANSCRIPTIONAL REGULATOR RPAA"/>
    <property type="match status" value="1"/>
</dbReference>
<reference evidence="12 13" key="1">
    <citation type="submission" date="2020-03" db="EMBL/GenBank/DDBJ databases">
        <title>Genome Sequence of industrial isolate, B5A.</title>
        <authorList>
            <person name="Sharma S."/>
            <person name="Patil P.B."/>
            <person name="Korpole S."/>
        </authorList>
    </citation>
    <scope>NUCLEOTIDE SEQUENCE [LARGE SCALE GENOMIC DNA]</scope>
    <source>
        <strain evidence="12 13">PI-S10-B5A</strain>
    </source>
</reference>
<feature type="domain" description="OmpR/PhoB-type" evidence="11">
    <location>
        <begin position="122"/>
        <end position="217"/>
    </location>
</feature>
<dbReference type="InterPro" id="IPR039420">
    <property type="entry name" value="WalR-like"/>
</dbReference>
<proteinExistence type="predicted"/>
<keyword evidence="2 8" id="KW-0597">Phosphoprotein</keyword>